<evidence type="ECO:0000313" key="1">
    <source>
        <dbReference type="EMBL" id="AZQ65506.1"/>
    </source>
</evidence>
<reference evidence="1 2" key="1">
    <citation type="submission" date="2018-12" db="EMBL/GenBank/DDBJ databases">
        <title>Flammeovirga pectinis sp. nov., isolated from the gut of the Korean scallop, Patinopecten yessoensis.</title>
        <authorList>
            <person name="Bae J.-W."/>
            <person name="Jeong Y.-S."/>
            <person name="Kang W."/>
        </authorList>
    </citation>
    <scope>NUCLEOTIDE SEQUENCE [LARGE SCALE GENOMIC DNA]</scope>
    <source>
        <strain evidence="1 2">L12M1</strain>
    </source>
</reference>
<sequence>MLKGKIQDYNQHKQWLKDFFNGEFIHPNFLNVDSDTGVGFIFFYKIHPGIYFMVFNIEAKIDIPFTVDYSSSLYFDYIASFFNSEIIFEGGVTKKLNQMVFIPVQKIQL</sequence>
<dbReference type="RefSeq" id="WP_126620281.1">
    <property type="nucleotide sequence ID" value="NZ_CP034563.1"/>
</dbReference>
<dbReference type="AlphaFoldDB" id="A0A3Q9FVH8"/>
<gene>
    <name evidence="1" type="ORF">EI427_25165</name>
</gene>
<protein>
    <submittedName>
        <fullName evidence="1">Uncharacterized protein</fullName>
    </submittedName>
</protein>
<evidence type="ECO:0000313" key="2">
    <source>
        <dbReference type="Proteomes" id="UP000267268"/>
    </source>
</evidence>
<dbReference type="KEGG" id="fll:EI427_25165"/>
<accession>A0A3Q9FVH8</accession>
<name>A0A3Q9FVH8_9BACT</name>
<dbReference type="Proteomes" id="UP000267268">
    <property type="component" value="Chromosome 2"/>
</dbReference>
<dbReference type="EMBL" id="CP034563">
    <property type="protein sequence ID" value="AZQ65506.1"/>
    <property type="molecule type" value="Genomic_DNA"/>
</dbReference>
<keyword evidence="2" id="KW-1185">Reference proteome</keyword>
<proteinExistence type="predicted"/>
<organism evidence="1 2">
    <name type="scientific">Flammeovirga pectinis</name>
    <dbReference type="NCBI Taxonomy" id="2494373"/>
    <lineage>
        <taxon>Bacteria</taxon>
        <taxon>Pseudomonadati</taxon>
        <taxon>Bacteroidota</taxon>
        <taxon>Cytophagia</taxon>
        <taxon>Cytophagales</taxon>
        <taxon>Flammeovirgaceae</taxon>
        <taxon>Flammeovirga</taxon>
    </lineage>
</organism>